<keyword evidence="3 5" id="KW-1133">Transmembrane helix</keyword>
<feature type="transmembrane region" description="Helical" evidence="5">
    <location>
        <begin position="68"/>
        <end position="88"/>
    </location>
</feature>
<protein>
    <submittedName>
        <fullName evidence="7">YIP1 family protein</fullName>
    </submittedName>
</protein>
<evidence type="ECO:0000256" key="3">
    <source>
        <dbReference type="ARBA" id="ARBA00022989"/>
    </source>
</evidence>
<feature type="transmembrane region" description="Helical" evidence="5">
    <location>
        <begin position="100"/>
        <end position="125"/>
    </location>
</feature>
<evidence type="ECO:0000256" key="5">
    <source>
        <dbReference type="SAM" id="Phobius"/>
    </source>
</evidence>
<dbReference type="OrthoDB" id="359441at2"/>
<feature type="transmembrane region" description="Helical" evidence="5">
    <location>
        <begin position="163"/>
        <end position="188"/>
    </location>
</feature>
<dbReference type="Proteomes" id="UP000309676">
    <property type="component" value="Unassembled WGS sequence"/>
</dbReference>
<evidence type="ECO:0000256" key="2">
    <source>
        <dbReference type="ARBA" id="ARBA00022692"/>
    </source>
</evidence>
<feature type="transmembrane region" description="Helical" evidence="5">
    <location>
        <begin position="31"/>
        <end position="48"/>
    </location>
</feature>
<keyword evidence="2 5" id="KW-0812">Transmembrane</keyword>
<evidence type="ECO:0000256" key="1">
    <source>
        <dbReference type="ARBA" id="ARBA00004141"/>
    </source>
</evidence>
<keyword evidence="4 5" id="KW-0472">Membrane</keyword>
<evidence type="ECO:0000313" key="8">
    <source>
        <dbReference type="Proteomes" id="UP000309676"/>
    </source>
</evidence>
<feature type="transmembrane region" description="Helical" evidence="5">
    <location>
        <begin position="131"/>
        <end position="151"/>
    </location>
</feature>
<dbReference type="AlphaFoldDB" id="A0A5R9G515"/>
<reference evidence="7 8" key="1">
    <citation type="submission" date="2019-05" db="EMBL/GenBank/DDBJ databases">
        <authorList>
            <person name="Narsing Rao M.P."/>
            <person name="Li W.J."/>
        </authorList>
    </citation>
    <scope>NUCLEOTIDE SEQUENCE [LARGE SCALE GENOMIC DNA]</scope>
    <source>
        <strain evidence="7 8">SYSU_K30003</strain>
    </source>
</reference>
<feature type="domain" description="Yip1" evidence="6">
    <location>
        <begin position="11"/>
        <end position="179"/>
    </location>
</feature>
<proteinExistence type="predicted"/>
<dbReference type="RefSeq" id="WP_138195557.1">
    <property type="nucleotide sequence ID" value="NZ_VCIW01000012.1"/>
</dbReference>
<dbReference type="Pfam" id="PF04893">
    <property type="entry name" value="Yip1"/>
    <property type="match status" value="1"/>
</dbReference>
<sequence>MRKERIVFPLQLIFRPFDGFWELKYDGKGSLPIAGGILALVFLAFVIQSQYGGFHVNDTDLRRYSSLVQLRGVVFPFVLWCVANWSLTTLMDGEGKFSEICLATAYATTPLALVLIPNTILSNFITLEESVFYYFLNSAAMLWFVFLLFVGTMTIHQYSAAKTLATIALTLVCMGFILFLGLLFFSLIQQMYSFAYTIYREITFR</sequence>
<comment type="subcellular location">
    <subcellularLocation>
        <location evidence="1">Membrane</location>
        <topology evidence="1">Multi-pass membrane protein</topology>
    </subcellularLocation>
</comment>
<dbReference type="EMBL" id="VCIW01000012">
    <property type="protein sequence ID" value="TLS50871.1"/>
    <property type="molecule type" value="Genomic_DNA"/>
</dbReference>
<organism evidence="7 8">
    <name type="scientific">Paenibacillus antri</name>
    <dbReference type="NCBI Taxonomy" id="2582848"/>
    <lineage>
        <taxon>Bacteria</taxon>
        <taxon>Bacillati</taxon>
        <taxon>Bacillota</taxon>
        <taxon>Bacilli</taxon>
        <taxon>Bacillales</taxon>
        <taxon>Paenibacillaceae</taxon>
        <taxon>Paenibacillus</taxon>
    </lineage>
</organism>
<dbReference type="InterPro" id="IPR006977">
    <property type="entry name" value="Yip1_dom"/>
</dbReference>
<evidence type="ECO:0000256" key="4">
    <source>
        <dbReference type="ARBA" id="ARBA00023136"/>
    </source>
</evidence>
<evidence type="ECO:0000259" key="6">
    <source>
        <dbReference type="Pfam" id="PF04893"/>
    </source>
</evidence>
<name>A0A5R9G515_9BACL</name>
<accession>A0A5R9G515</accession>
<dbReference type="GO" id="GO:0016020">
    <property type="term" value="C:membrane"/>
    <property type="evidence" value="ECO:0007669"/>
    <property type="project" value="UniProtKB-SubCell"/>
</dbReference>
<gene>
    <name evidence="7" type="ORF">FE782_17640</name>
</gene>
<evidence type="ECO:0000313" key="7">
    <source>
        <dbReference type="EMBL" id="TLS50871.1"/>
    </source>
</evidence>
<comment type="caution">
    <text evidence="7">The sequence shown here is derived from an EMBL/GenBank/DDBJ whole genome shotgun (WGS) entry which is preliminary data.</text>
</comment>
<keyword evidence="8" id="KW-1185">Reference proteome</keyword>